<dbReference type="AlphaFoldDB" id="A0A846LQK9"/>
<accession>A0A846LQK9</accession>
<keyword evidence="5" id="KW-1185">Reference proteome</keyword>
<proteinExistence type="predicted"/>
<evidence type="ECO:0000313" key="5">
    <source>
        <dbReference type="Proteomes" id="UP000648663"/>
    </source>
</evidence>
<keyword evidence="1" id="KW-0812">Transmembrane</keyword>
<evidence type="ECO:0000313" key="4">
    <source>
        <dbReference type="Proteomes" id="UP000552836"/>
    </source>
</evidence>
<reference evidence="2" key="1">
    <citation type="journal article" date="2014" name="Int. J. Syst. Evol. Microbiol.">
        <title>Complete genome of a new Firmicutes species belonging to the dominant human colonic microbiota ('Ruminococcus bicirculans') reveals two chromosomes and a selective capacity to utilize plant glucans.</title>
        <authorList>
            <consortium name="NISC Comparative Sequencing Program"/>
            <person name="Wegmann U."/>
            <person name="Louis P."/>
            <person name="Goesmann A."/>
            <person name="Henrissat B."/>
            <person name="Duncan S.H."/>
            <person name="Flint H.J."/>
        </authorList>
    </citation>
    <scope>NUCLEOTIDE SEQUENCE</scope>
    <source>
        <strain evidence="2">CGMCC 4.5581</strain>
    </source>
</reference>
<evidence type="ECO:0000313" key="3">
    <source>
        <dbReference type="EMBL" id="NIH69836.1"/>
    </source>
</evidence>
<protein>
    <submittedName>
        <fullName evidence="3">Uncharacterized protein</fullName>
    </submittedName>
</protein>
<gene>
    <name evidence="3" type="ORF">FB380_004334</name>
    <name evidence="2" type="ORF">GCM10011589_41880</name>
</gene>
<dbReference type="RefSeq" id="WP_166757404.1">
    <property type="nucleotide sequence ID" value="NZ_BAABJU010000011.1"/>
</dbReference>
<name>A0A846LQK9_9ACTN</name>
<dbReference type="Proteomes" id="UP000552836">
    <property type="component" value="Unassembled WGS sequence"/>
</dbReference>
<evidence type="ECO:0000256" key="1">
    <source>
        <dbReference type="SAM" id="Phobius"/>
    </source>
</evidence>
<organism evidence="3 4">
    <name type="scientific">Modestobacter marinus</name>
    <dbReference type="NCBI Taxonomy" id="477641"/>
    <lineage>
        <taxon>Bacteria</taxon>
        <taxon>Bacillati</taxon>
        <taxon>Actinomycetota</taxon>
        <taxon>Actinomycetes</taxon>
        <taxon>Geodermatophilales</taxon>
        <taxon>Geodermatophilaceae</taxon>
        <taxon>Modestobacter</taxon>
    </lineage>
</organism>
<keyword evidence="1" id="KW-1133">Transmembrane helix</keyword>
<feature type="transmembrane region" description="Helical" evidence="1">
    <location>
        <begin position="28"/>
        <end position="51"/>
    </location>
</feature>
<keyword evidence="1" id="KW-0472">Membrane</keyword>
<dbReference type="EMBL" id="JAAMPA010000003">
    <property type="protein sequence ID" value="NIH69836.1"/>
    <property type="molecule type" value="Genomic_DNA"/>
</dbReference>
<evidence type="ECO:0000313" key="2">
    <source>
        <dbReference type="EMBL" id="GGL81221.1"/>
    </source>
</evidence>
<dbReference type="EMBL" id="BMMI01000009">
    <property type="protein sequence ID" value="GGL81221.1"/>
    <property type="molecule type" value="Genomic_DNA"/>
</dbReference>
<sequence>MSLPSLRPPERVGPAGREPDEHEYSARFAAWALLLTLGLLAAVVVGVWAVAGWPVAGP</sequence>
<reference evidence="3 4" key="3">
    <citation type="submission" date="2020-02" db="EMBL/GenBank/DDBJ databases">
        <title>Sequencing the genomes of 1000 actinobacteria strains.</title>
        <authorList>
            <person name="Klenk H.-P."/>
        </authorList>
    </citation>
    <scope>NUCLEOTIDE SEQUENCE [LARGE SCALE GENOMIC DNA]</scope>
    <source>
        <strain evidence="3 4">DSM 45201</strain>
    </source>
</reference>
<comment type="caution">
    <text evidence="3">The sequence shown here is derived from an EMBL/GenBank/DDBJ whole genome shotgun (WGS) entry which is preliminary data.</text>
</comment>
<reference evidence="5" key="2">
    <citation type="journal article" date="2019" name="Int. J. Syst. Evol. Microbiol.">
        <title>The Global Catalogue of Microorganisms (GCM) 10K type strain sequencing project: providing services to taxonomists for standard genome sequencing and annotation.</title>
        <authorList>
            <consortium name="The Broad Institute Genomics Platform"/>
            <consortium name="The Broad Institute Genome Sequencing Center for Infectious Disease"/>
            <person name="Wu L."/>
            <person name="Ma J."/>
        </authorList>
    </citation>
    <scope>NUCLEOTIDE SEQUENCE [LARGE SCALE GENOMIC DNA]</scope>
    <source>
        <strain evidence="5">CGMCC 4.5581</strain>
    </source>
</reference>
<dbReference type="Proteomes" id="UP000648663">
    <property type="component" value="Unassembled WGS sequence"/>
</dbReference>
<reference evidence="2" key="4">
    <citation type="submission" date="2024-05" db="EMBL/GenBank/DDBJ databases">
        <authorList>
            <person name="Sun Q."/>
            <person name="Zhou Y."/>
        </authorList>
    </citation>
    <scope>NUCLEOTIDE SEQUENCE</scope>
    <source>
        <strain evidence="2">CGMCC 4.5581</strain>
    </source>
</reference>